<organism evidence="8 9">
    <name type="scientific">Blyttiomyces helicus</name>
    <dbReference type="NCBI Taxonomy" id="388810"/>
    <lineage>
        <taxon>Eukaryota</taxon>
        <taxon>Fungi</taxon>
        <taxon>Fungi incertae sedis</taxon>
        <taxon>Chytridiomycota</taxon>
        <taxon>Chytridiomycota incertae sedis</taxon>
        <taxon>Chytridiomycetes</taxon>
        <taxon>Chytridiomycetes incertae sedis</taxon>
        <taxon>Blyttiomyces</taxon>
    </lineage>
</organism>
<dbReference type="GO" id="GO:0016020">
    <property type="term" value="C:membrane"/>
    <property type="evidence" value="ECO:0007669"/>
    <property type="project" value="UniProtKB-SubCell"/>
</dbReference>
<dbReference type="Proteomes" id="UP000269721">
    <property type="component" value="Unassembled WGS sequence"/>
</dbReference>
<feature type="compositionally biased region" description="Basic and acidic residues" evidence="6">
    <location>
        <begin position="101"/>
        <end position="120"/>
    </location>
</feature>
<gene>
    <name evidence="8" type="ORF">BDK51DRAFT_30720</name>
</gene>
<evidence type="ECO:0000256" key="7">
    <source>
        <dbReference type="SAM" id="Phobius"/>
    </source>
</evidence>
<dbReference type="EMBL" id="KZ994911">
    <property type="protein sequence ID" value="RKO91767.1"/>
    <property type="molecule type" value="Genomic_DNA"/>
</dbReference>
<keyword evidence="9" id="KW-1185">Reference proteome</keyword>
<feature type="transmembrane region" description="Helical" evidence="7">
    <location>
        <begin position="336"/>
        <end position="357"/>
    </location>
</feature>
<dbReference type="Gene3D" id="1.20.1250.20">
    <property type="entry name" value="MFS general substrate transporter like domains"/>
    <property type="match status" value="1"/>
</dbReference>
<dbReference type="InterPro" id="IPR036259">
    <property type="entry name" value="MFS_trans_sf"/>
</dbReference>
<reference evidence="9" key="1">
    <citation type="journal article" date="2018" name="Nat. Microbiol.">
        <title>Leveraging single-cell genomics to expand the fungal tree of life.</title>
        <authorList>
            <person name="Ahrendt S.R."/>
            <person name="Quandt C.A."/>
            <person name="Ciobanu D."/>
            <person name="Clum A."/>
            <person name="Salamov A."/>
            <person name="Andreopoulos B."/>
            <person name="Cheng J.F."/>
            <person name="Woyke T."/>
            <person name="Pelin A."/>
            <person name="Henrissat B."/>
            <person name="Reynolds N.K."/>
            <person name="Benny G.L."/>
            <person name="Smith M.E."/>
            <person name="James T.Y."/>
            <person name="Grigoriev I.V."/>
        </authorList>
    </citation>
    <scope>NUCLEOTIDE SEQUENCE [LARGE SCALE GENOMIC DNA]</scope>
</reference>
<dbReference type="SUPFAM" id="SSF103473">
    <property type="entry name" value="MFS general substrate transporter"/>
    <property type="match status" value="1"/>
</dbReference>
<evidence type="ECO:0000256" key="2">
    <source>
        <dbReference type="ARBA" id="ARBA00022448"/>
    </source>
</evidence>
<keyword evidence="5 7" id="KW-0472">Membrane</keyword>
<evidence type="ECO:0000256" key="6">
    <source>
        <dbReference type="SAM" id="MobiDB-lite"/>
    </source>
</evidence>
<evidence type="ECO:0000256" key="3">
    <source>
        <dbReference type="ARBA" id="ARBA00022692"/>
    </source>
</evidence>
<feature type="transmembrane region" description="Helical" evidence="7">
    <location>
        <begin position="242"/>
        <end position="262"/>
    </location>
</feature>
<dbReference type="PANTHER" id="PTHR23504:SF15">
    <property type="entry name" value="MAJOR FACILITATOR SUPERFAMILY (MFS) PROFILE DOMAIN-CONTAINING PROTEIN"/>
    <property type="match status" value="1"/>
</dbReference>
<dbReference type="Pfam" id="PF07690">
    <property type="entry name" value="MFS_1"/>
    <property type="match status" value="1"/>
</dbReference>
<feature type="transmembrane region" description="Helical" evidence="7">
    <location>
        <begin position="298"/>
        <end position="316"/>
    </location>
</feature>
<dbReference type="OrthoDB" id="419616at2759"/>
<keyword evidence="3 7" id="KW-0812">Transmembrane</keyword>
<keyword evidence="4 7" id="KW-1133">Transmembrane helix</keyword>
<dbReference type="GO" id="GO:0022857">
    <property type="term" value="F:transmembrane transporter activity"/>
    <property type="evidence" value="ECO:0007669"/>
    <property type="project" value="InterPro"/>
</dbReference>
<evidence type="ECO:0000256" key="4">
    <source>
        <dbReference type="ARBA" id="ARBA00022989"/>
    </source>
</evidence>
<feature type="transmembrane region" description="Helical" evidence="7">
    <location>
        <begin position="209"/>
        <end position="230"/>
    </location>
</feature>
<feature type="region of interest" description="Disordered" evidence="6">
    <location>
        <begin position="79"/>
        <end position="130"/>
    </location>
</feature>
<sequence length="380" mass="40024">MIGELATDEASRAWGYSAYGVVFSGAGIIGTLAGGSLGSLTWEDDFLQKRPYFIACLLGTLLALLGVIVTAHGLGERPRGPHAGYSPVGDDNPMEMGTLGDARRRDSRSPSGTDPHRDSLLDSSSSPPSTAVAASPRASFFRHVFCLSPSSLRPDALRPYLALLTIRTIVPIILYCTYSLGHSVFHTALSLLAASPQDKGGFGLKPASVAYVMTSVSFVKLIFKAGYYVIHSHLGTLRCFRLGAFLMIPGALLAPLLGKVFPSVTWPALYLSAALSGVSEGLMYLSTIMLVTDSVAHSNYGLIHGIAGSAAALVKTGGPTLSGFLIGRGMASGRPWIAFAFVALCQTASLVASRWVVPRPKEEGEQGKVLAAAFDEDGDE</sequence>
<proteinExistence type="predicted"/>
<evidence type="ECO:0000256" key="5">
    <source>
        <dbReference type="ARBA" id="ARBA00023136"/>
    </source>
</evidence>
<accession>A0A4V1IRZ4</accession>
<dbReference type="PANTHER" id="PTHR23504">
    <property type="entry name" value="MAJOR FACILITATOR SUPERFAMILY DOMAIN-CONTAINING PROTEIN 10"/>
    <property type="match status" value="1"/>
</dbReference>
<feature type="transmembrane region" description="Helical" evidence="7">
    <location>
        <begin position="160"/>
        <end position="181"/>
    </location>
</feature>
<feature type="transmembrane region" description="Helical" evidence="7">
    <location>
        <begin position="21"/>
        <end position="40"/>
    </location>
</feature>
<dbReference type="InterPro" id="IPR011701">
    <property type="entry name" value="MFS"/>
</dbReference>
<evidence type="ECO:0000313" key="9">
    <source>
        <dbReference type="Proteomes" id="UP000269721"/>
    </source>
</evidence>
<keyword evidence="2" id="KW-0813">Transport</keyword>
<name>A0A4V1IRZ4_9FUNG</name>
<feature type="transmembrane region" description="Helical" evidence="7">
    <location>
        <begin position="268"/>
        <end position="291"/>
    </location>
</feature>
<protein>
    <submittedName>
        <fullName evidence="8">Major facilitator superfamily domain-containing protein</fullName>
    </submittedName>
</protein>
<evidence type="ECO:0000313" key="8">
    <source>
        <dbReference type="EMBL" id="RKO91767.1"/>
    </source>
</evidence>
<feature type="transmembrane region" description="Helical" evidence="7">
    <location>
        <begin position="52"/>
        <end position="74"/>
    </location>
</feature>
<comment type="subcellular location">
    <subcellularLocation>
        <location evidence="1">Membrane</location>
        <topology evidence="1">Multi-pass membrane protein</topology>
    </subcellularLocation>
</comment>
<dbReference type="AlphaFoldDB" id="A0A4V1IRZ4"/>
<evidence type="ECO:0000256" key="1">
    <source>
        <dbReference type="ARBA" id="ARBA00004141"/>
    </source>
</evidence>